<accession>A0AAV7CSG8</accession>
<sequence>MHCMVSALNGFSYWVFIKQCNTKSARGIEVSGFLSVKPAFRLRQCNILVFVAPRFYLPVYAFSNSIWLRHGEKLHT</sequence>
<organism evidence="1 2">
    <name type="scientific">Engystomops pustulosus</name>
    <name type="common">Tungara frog</name>
    <name type="synonym">Physalaemus pustulosus</name>
    <dbReference type="NCBI Taxonomy" id="76066"/>
    <lineage>
        <taxon>Eukaryota</taxon>
        <taxon>Metazoa</taxon>
        <taxon>Chordata</taxon>
        <taxon>Craniata</taxon>
        <taxon>Vertebrata</taxon>
        <taxon>Euteleostomi</taxon>
        <taxon>Amphibia</taxon>
        <taxon>Batrachia</taxon>
        <taxon>Anura</taxon>
        <taxon>Neobatrachia</taxon>
        <taxon>Hyloidea</taxon>
        <taxon>Leptodactylidae</taxon>
        <taxon>Leiuperinae</taxon>
        <taxon>Engystomops</taxon>
    </lineage>
</organism>
<gene>
    <name evidence="1" type="ORF">GDO81_005669</name>
</gene>
<dbReference type="Proteomes" id="UP000824782">
    <property type="component" value="Unassembled WGS sequence"/>
</dbReference>
<dbReference type="EMBL" id="WNYA01000002">
    <property type="protein sequence ID" value="KAG8587461.1"/>
    <property type="molecule type" value="Genomic_DNA"/>
</dbReference>
<proteinExistence type="predicted"/>
<reference evidence="1" key="1">
    <citation type="thesis" date="2020" institute="ProQuest LLC" country="789 East Eisenhower Parkway, Ann Arbor, MI, USA">
        <title>Comparative Genomics and Chromosome Evolution.</title>
        <authorList>
            <person name="Mudd A.B."/>
        </authorList>
    </citation>
    <scope>NUCLEOTIDE SEQUENCE</scope>
    <source>
        <strain evidence="1">237g6f4</strain>
        <tissue evidence="1">Blood</tissue>
    </source>
</reference>
<keyword evidence="2" id="KW-1185">Reference proteome</keyword>
<evidence type="ECO:0000313" key="2">
    <source>
        <dbReference type="Proteomes" id="UP000824782"/>
    </source>
</evidence>
<evidence type="ECO:0000313" key="1">
    <source>
        <dbReference type="EMBL" id="KAG8587461.1"/>
    </source>
</evidence>
<protein>
    <submittedName>
        <fullName evidence="1">Uncharacterized protein</fullName>
    </submittedName>
</protein>
<comment type="caution">
    <text evidence="1">The sequence shown here is derived from an EMBL/GenBank/DDBJ whole genome shotgun (WGS) entry which is preliminary data.</text>
</comment>
<name>A0AAV7CSG8_ENGPU</name>
<dbReference type="AlphaFoldDB" id="A0AAV7CSG8"/>